<dbReference type="EMBL" id="CP093347">
    <property type="protein sequence ID" value="WOH01104.1"/>
    <property type="molecule type" value="Genomic_DNA"/>
</dbReference>
<dbReference type="Proteomes" id="UP000077755">
    <property type="component" value="Chromosome 5"/>
</dbReference>
<proteinExistence type="predicted"/>
<dbReference type="Pfam" id="PF02721">
    <property type="entry name" value="DUF223"/>
    <property type="match status" value="1"/>
</dbReference>
<reference evidence="3" key="2">
    <citation type="submission" date="2022-03" db="EMBL/GenBank/DDBJ databases">
        <title>Draft title - Genomic analysis of global carrot germplasm unveils the trajectory of domestication and the origin of high carotenoid orange carrot.</title>
        <authorList>
            <person name="Iorizzo M."/>
            <person name="Ellison S."/>
            <person name="Senalik D."/>
            <person name="Macko-Podgorni A."/>
            <person name="Grzebelus D."/>
            <person name="Bostan H."/>
            <person name="Rolling W."/>
            <person name="Curaba J."/>
            <person name="Simon P."/>
        </authorList>
    </citation>
    <scope>NUCLEOTIDE SEQUENCE</scope>
    <source>
        <tissue evidence="3">Leaf</tissue>
    </source>
</reference>
<dbReference type="EMBL" id="LNRQ01000005">
    <property type="protein sequence ID" value="KZM94636.1"/>
    <property type="molecule type" value="Genomic_DNA"/>
</dbReference>
<dbReference type="InterPro" id="IPR012340">
    <property type="entry name" value="NA-bd_OB-fold"/>
</dbReference>
<gene>
    <name evidence="2" type="ORF">DCAR_017879</name>
    <name evidence="3" type="ORF">DCAR_0520485</name>
</gene>
<keyword evidence="4" id="KW-1185">Reference proteome</keyword>
<evidence type="ECO:0000313" key="4">
    <source>
        <dbReference type="Proteomes" id="UP000077755"/>
    </source>
</evidence>
<dbReference type="STRING" id="79200.A0A161XSH8"/>
<evidence type="ECO:0000313" key="2">
    <source>
        <dbReference type="EMBL" id="KZM94636.1"/>
    </source>
</evidence>
<dbReference type="InterPro" id="IPR003871">
    <property type="entry name" value="RFA1B/D_OB_1st"/>
</dbReference>
<dbReference type="PANTHER" id="PTHR47165:SF4">
    <property type="entry name" value="OS03G0429900 PROTEIN"/>
    <property type="match status" value="1"/>
</dbReference>
<sequence>MDDLQLHMISNLRPHSATNWRIKIRVTRMWQHMNGNAEIVGMSFIFADALGQRIQASVPAACLQQFENLLIEGETYDVHRFVVMQYPPMKKFICFENDIYIQLNHMTEIFVTEGVEFIPAQVFDFTDLSGLMEATTENKYLIDVVGILQQVGPITEFTNRRNQQQSAIHFRITDLHDSAQVVLHNDLAHNFNTQIQNAVRHPIIVIIASCRVHLDQGEPKLTNFPATRVFINHDHEAVGDLRDALRLANWVHN</sequence>
<dbReference type="OMA" id="GMNIDSA"/>
<dbReference type="Gene3D" id="2.40.50.140">
    <property type="entry name" value="Nucleic acid-binding proteins"/>
    <property type="match status" value="2"/>
</dbReference>
<feature type="domain" description="Replication protein A 70 kDa DNA-binding subunit B/D first OB fold" evidence="1">
    <location>
        <begin position="6"/>
        <end position="85"/>
    </location>
</feature>
<evidence type="ECO:0000259" key="1">
    <source>
        <dbReference type="Pfam" id="PF02721"/>
    </source>
</evidence>
<dbReference type="PANTHER" id="PTHR47165">
    <property type="entry name" value="OS03G0429900 PROTEIN"/>
    <property type="match status" value="1"/>
</dbReference>
<dbReference type="CDD" id="cd04481">
    <property type="entry name" value="RPA1_DBD_B_like"/>
    <property type="match status" value="1"/>
</dbReference>
<accession>A0A161XSH8</accession>
<dbReference type="Gramene" id="KZM94636">
    <property type="protein sequence ID" value="KZM94636"/>
    <property type="gene ID" value="DCAR_017879"/>
</dbReference>
<evidence type="ECO:0000313" key="3">
    <source>
        <dbReference type="EMBL" id="WOH01104.1"/>
    </source>
</evidence>
<dbReference type="AlphaFoldDB" id="A0A161XSH8"/>
<reference evidence="2" key="1">
    <citation type="journal article" date="2016" name="Nat. Genet.">
        <title>A high-quality carrot genome assembly provides new insights into carotenoid accumulation and asterid genome evolution.</title>
        <authorList>
            <person name="Iorizzo M."/>
            <person name="Ellison S."/>
            <person name="Senalik D."/>
            <person name="Zeng P."/>
            <person name="Satapoomin P."/>
            <person name="Huang J."/>
            <person name="Bowman M."/>
            <person name="Iovene M."/>
            <person name="Sanseverino W."/>
            <person name="Cavagnaro P."/>
            <person name="Yildiz M."/>
            <person name="Macko-Podgorni A."/>
            <person name="Moranska E."/>
            <person name="Grzebelus E."/>
            <person name="Grzebelus D."/>
            <person name="Ashrafi H."/>
            <person name="Zheng Z."/>
            <person name="Cheng S."/>
            <person name="Spooner D."/>
            <person name="Van Deynze A."/>
            <person name="Simon P."/>
        </authorList>
    </citation>
    <scope>NUCLEOTIDE SEQUENCE [LARGE SCALE GENOMIC DNA]</scope>
    <source>
        <tissue evidence="2">Leaf</tissue>
    </source>
</reference>
<protein>
    <recommendedName>
        <fullName evidence="1">Replication protein A 70 kDa DNA-binding subunit B/D first OB fold domain-containing protein</fullName>
    </recommendedName>
</protein>
<organism evidence="2">
    <name type="scientific">Daucus carota subsp. sativus</name>
    <name type="common">Carrot</name>
    <dbReference type="NCBI Taxonomy" id="79200"/>
    <lineage>
        <taxon>Eukaryota</taxon>
        <taxon>Viridiplantae</taxon>
        <taxon>Streptophyta</taxon>
        <taxon>Embryophyta</taxon>
        <taxon>Tracheophyta</taxon>
        <taxon>Spermatophyta</taxon>
        <taxon>Magnoliopsida</taxon>
        <taxon>eudicotyledons</taxon>
        <taxon>Gunneridae</taxon>
        <taxon>Pentapetalae</taxon>
        <taxon>asterids</taxon>
        <taxon>campanulids</taxon>
        <taxon>Apiales</taxon>
        <taxon>Apiaceae</taxon>
        <taxon>Apioideae</taxon>
        <taxon>Scandiceae</taxon>
        <taxon>Daucinae</taxon>
        <taxon>Daucus</taxon>
        <taxon>Daucus sect. Daucus</taxon>
    </lineage>
</organism>
<name>A0A161XSH8_DAUCS</name>
<dbReference type="SUPFAM" id="SSF50249">
    <property type="entry name" value="Nucleic acid-binding proteins"/>
    <property type="match status" value="2"/>
</dbReference>